<feature type="transmembrane region" description="Helical" evidence="8">
    <location>
        <begin position="155"/>
        <end position="174"/>
    </location>
</feature>
<evidence type="ECO:0000256" key="8">
    <source>
        <dbReference type="SAM" id="Phobius"/>
    </source>
</evidence>
<evidence type="ECO:0000313" key="9">
    <source>
        <dbReference type="EMBL" id="MBK6975636.1"/>
    </source>
</evidence>
<keyword evidence="6 8" id="KW-1133">Transmembrane helix</keyword>
<comment type="subcellular location">
    <subcellularLocation>
        <location evidence="1">Cell membrane</location>
        <topology evidence="1">Multi-pass membrane protein</topology>
    </subcellularLocation>
</comment>
<evidence type="ECO:0000313" key="10">
    <source>
        <dbReference type="Proteomes" id="UP000807785"/>
    </source>
</evidence>
<keyword evidence="4" id="KW-1003">Cell membrane</keyword>
<gene>
    <name evidence="9" type="ORF">IPH26_22710</name>
</gene>
<sequence length="362" mass="39180">MELHQKQVAQIALVSLLLAGCLLVLLPFLAAILFAGVICITTWPIYSWLRIKMRDHDWLSALAMTLLLILVVLVPMIGLTAGLADGVAKAIDTISPAFERGLLRHPPQWLSALPLVGDSIDSYWKTLVDSREELMNLARQFYEPARRFALQVGRLFGQGLLQLTLVIFIAFFLYRDGAAIMRALRIGAQRFGGELGTQMVDLSQNTVTGVMIGIVGTAFAQALIAMIGFLIAGVPGAVLLAAGTFFLSMIPIGPPLLWGGAAWWLYDQGETGWAIFMVVWGVAVISSVDNFVKPILISRSASLPILLIALGVFGGALAFGFIGIFLGPTLLALGLALVQRWTTKEELKEKGALQMPLAQIEP</sequence>
<feature type="transmembrane region" description="Helical" evidence="8">
    <location>
        <begin position="272"/>
        <end position="292"/>
    </location>
</feature>
<keyword evidence="5 8" id="KW-0812">Transmembrane</keyword>
<evidence type="ECO:0000256" key="1">
    <source>
        <dbReference type="ARBA" id="ARBA00004651"/>
    </source>
</evidence>
<comment type="caution">
    <text evidence="9">The sequence shown here is derived from an EMBL/GenBank/DDBJ whole genome shotgun (WGS) entry which is preliminary data.</text>
</comment>
<dbReference type="PROSITE" id="PS51257">
    <property type="entry name" value="PROKAR_LIPOPROTEIN"/>
    <property type="match status" value="1"/>
</dbReference>
<protein>
    <submittedName>
        <fullName evidence="9">AI-2E family transporter</fullName>
    </submittedName>
</protein>
<feature type="transmembrane region" description="Helical" evidence="8">
    <location>
        <begin position="238"/>
        <end position="266"/>
    </location>
</feature>
<evidence type="ECO:0000256" key="5">
    <source>
        <dbReference type="ARBA" id="ARBA00022692"/>
    </source>
</evidence>
<evidence type="ECO:0000256" key="2">
    <source>
        <dbReference type="ARBA" id="ARBA00009773"/>
    </source>
</evidence>
<evidence type="ECO:0000256" key="3">
    <source>
        <dbReference type="ARBA" id="ARBA00022448"/>
    </source>
</evidence>
<organism evidence="9 10">
    <name type="scientific">Candidatus Methylophosphatis roskildensis</name>
    <dbReference type="NCBI Taxonomy" id="2899263"/>
    <lineage>
        <taxon>Bacteria</taxon>
        <taxon>Pseudomonadati</taxon>
        <taxon>Pseudomonadota</taxon>
        <taxon>Betaproteobacteria</taxon>
        <taxon>Nitrosomonadales</taxon>
        <taxon>Sterolibacteriaceae</taxon>
        <taxon>Candidatus Methylophosphatis</taxon>
    </lineage>
</organism>
<accession>A0A9D7E8I5</accession>
<feature type="transmembrane region" description="Helical" evidence="8">
    <location>
        <begin position="304"/>
        <end position="337"/>
    </location>
</feature>
<name>A0A9D7E8I5_9PROT</name>
<keyword evidence="3" id="KW-0813">Transport</keyword>
<comment type="similarity">
    <text evidence="2">Belongs to the autoinducer-2 exporter (AI-2E) (TC 2.A.86) family.</text>
</comment>
<dbReference type="Pfam" id="PF01594">
    <property type="entry name" value="AI-2E_transport"/>
    <property type="match status" value="1"/>
</dbReference>
<reference evidence="10" key="1">
    <citation type="journal article" date="2021" name="Nat. Commun.">
        <title>Connecting structure to function with the recovery of over 1000 high-quality metagenome-assembled genomes from activated sludge using long-read sequencing.</title>
        <authorList>
            <person name="Singleton C.M."/>
            <person name="Petriglieri F."/>
            <person name="Kristensen J.M."/>
            <person name="Kirkegaard R.H."/>
            <person name="Michaelsen T.Y."/>
            <person name="Andersen M.H."/>
            <person name="Kondrotaite Z."/>
            <person name="Karst S.M."/>
            <person name="Dueholm M.S."/>
            <person name="Nielsen P.H."/>
            <person name="Albertsen M."/>
        </authorList>
    </citation>
    <scope>NUCLEOTIDE SEQUENCE [LARGE SCALE GENOMIC DNA]</scope>
</reference>
<feature type="transmembrane region" description="Helical" evidence="8">
    <location>
        <begin position="58"/>
        <end position="79"/>
    </location>
</feature>
<dbReference type="PANTHER" id="PTHR21716:SF67">
    <property type="entry name" value="TRANSPORT PROTEIN YDIK-RELATED"/>
    <property type="match status" value="1"/>
</dbReference>
<feature type="transmembrane region" description="Helical" evidence="8">
    <location>
        <begin position="209"/>
        <end position="231"/>
    </location>
</feature>
<proteinExistence type="inferred from homology"/>
<evidence type="ECO:0000256" key="6">
    <source>
        <dbReference type="ARBA" id="ARBA00022989"/>
    </source>
</evidence>
<keyword evidence="7 8" id="KW-0472">Membrane</keyword>
<evidence type="ECO:0000256" key="7">
    <source>
        <dbReference type="ARBA" id="ARBA00023136"/>
    </source>
</evidence>
<dbReference type="PANTHER" id="PTHR21716">
    <property type="entry name" value="TRANSMEMBRANE PROTEIN"/>
    <property type="match status" value="1"/>
</dbReference>
<dbReference type="GO" id="GO:0005886">
    <property type="term" value="C:plasma membrane"/>
    <property type="evidence" value="ECO:0007669"/>
    <property type="project" value="UniProtKB-SubCell"/>
</dbReference>
<dbReference type="Proteomes" id="UP000807785">
    <property type="component" value="Unassembled WGS sequence"/>
</dbReference>
<evidence type="ECO:0000256" key="4">
    <source>
        <dbReference type="ARBA" id="ARBA00022475"/>
    </source>
</evidence>
<dbReference type="AlphaFoldDB" id="A0A9D7E8I5"/>
<dbReference type="EMBL" id="JADJEV010000005">
    <property type="protein sequence ID" value="MBK6975636.1"/>
    <property type="molecule type" value="Genomic_DNA"/>
</dbReference>
<dbReference type="InterPro" id="IPR002549">
    <property type="entry name" value="AI-2E-like"/>
</dbReference>
<feature type="transmembrane region" description="Helical" evidence="8">
    <location>
        <begin position="12"/>
        <end position="38"/>
    </location>
</feature>